<dbReference type="PANTHER" id="PTHR10579:SF43">
    <property type="entry name" value="ZINC FINGER (C3HC4-TYPE RING FINGER) FAMILY PROTEIN"/>
    <property type="match status" value="1"/>
</dbReference>
<evidence type="ECO:0000256" key="2">
    <source>
        <dbReference type="SAM" id="SignalP"/>
    </source>
</evidence>
<dbReference type="Gene3D" id="3.40.50.410">
    <property type="entry name" value="von Willebrand factor, type A domain"/>
    <property type="match status" value="1"/>
</dbReference>
<dbReference type="InterPro" id="IPR022156">
    <property type="entry name" value="Uncharacterised_YfbK_N"/>
</dbReference>
<dbReference type="AlphaFoldDB" id="A0A919KUB3"/>
<dbReference type="RefSeq" id="WP_189669580.1">
    <property type="nucleotide sequence ID" value="NZ_BNAS01000003.1"/>
</dbReference>
<keyword evidence="2" id="KW-0732">Signal</keyword>
<evidence type="ECO:0000313" key="4">
    <source>
        <dbReference type="EMBL" id="GHH73420.1"/>
    </source>
</evidence>
<feature type="domain" description="VWFA" evidence="3">
    <location>
        <begin position="201"/>
        <end position="379"/>
    </location>
</feature>
<dbReference type="InterPro" id="IPR051266">
    <property type="entry name" value="CLCR"/>
</dbReference>
<feature type="compositionally biased region" description="Low complexity" evidence="1">
    <location>
        <begin position="14"/>
        <end position="23"/>
    </location>
</feature>
<feature type="signal peptide" evidence="2">
    <location>
        <begin position="1"/>
        <end position="40"/>
    </location>
</feature>
<dbReference type="SUPFAM" id="SSF53300">
    <property type="entry name" value="vWA-like"/>
    <property type="match status" value="1"/>
</dbReference>
<evidence type="ECO:0000259" key="3">
    <source>
        <dbReference type="PROSITE" id="PS50234"/>
    </source>
</evidence>
<reference evidence="4" key="2">
    <citation type="submission" date="2020-09" db="EMBL/GenBank/DDBJ databases">
        <authorList>
            <person name="Sun Q."/>
            <person name="Zhou Y."/>
        </authorList>
    </citation>
    <scope>NUCLEOTIDE SEQUENCE</scope>
    <source>
        <strain evidence="4">CGMCC 4.7398</strain>
    </source>
</reference>
<dbReference type="InterPro" id="IPR002035">
    <property type="entry name" value="VWF_A"/>
</dbReference>
<sequence length="566" mass="59091">MTSAPHQSRPGADAPAHPARRLTAPPAALAALLTATLALAGCTADGGGSETASDSAGLSVPAPAPEALSDAEIAPLPGPDPTGPAADPQKPADQGEEYDDSPETPFQDVATSPLSTFSADVDTASYSNLRRQVNQGVAPEGVRIEELINYFDYDYPAPDAGAEHPFSVTTEVATAPWNPEHQLAMVGVQATEAVPTSEGNNIVFLLDVSGSMDEPNKLPLLAESFALLVEQLGEDDRVSIVTYAGDNQVVADSVPGSEHGVLVDHLRSLRAGGSTGGADGLRTAYELAEKNFVEGGNNRVILATDGDFNVGPSTPEELTELIETEHESGVYVSVLGFGMYNLKDNTMEAIADHGNGNYAYIDTLAEARKVLVDEFGSTMFVVAKDLKLQVELNPATVGSYRLIGYDNRRLEDEDFDDDAKDAGDVGAGHSVTAFYELVPAASAADDGGSDDLKYSDQEVGTSSDFMTVHVRYKAAGGGEPTASSTEVEFPVGSDAFTSAPTADFAFASAVAELGLIATGSEYRGAANLDALRERASGALGEDLYGLRAEFVDLVDAYRDVAPDDGA</sequence>
<evidence type="ECO:0000313" key="5">
    <source>
        <dbReference type="Proteomes" id="UP000627369"/>
    </source>
</evidence>
<dbReference type="Pfam" id="PF12450">
    <property type="entry name" value="vWF_A"/>
    <property type="match status" value="1"/>
</dbReference>
<evidence type="ECO:0000256" key="1">
    <source>
        <dbReference type="SAM" id="MobiDB-lite"/>
    </source>
</evidence>
<name>A0A919KUB3_9MICO</name>
<comment type="caution">
    <text evidence="4">The sequence shown here is derived from an EMBL/GenBank/DDBJ whole genome shotgun (WGS) entry which is preliminary data.</text>
</comment>
<reference evidence="4" key="1">
    <citation type="journal article" date="2014" name="Int. J. Syst. Evol. Microbiol.">
        <title>Complete genome sequence of Corynebacterium casei LMG S-19264T (=DSM 44701T), isolated from a smear-ripened cheese.</title>
        <authorList>
            <consortium name="US DOE Joint Genome Institute (JGI-PGF)"/>
            <person name="Walter F."/>
            <person name="Albersmeier A."/>
            <person name="Kalinowski J."/>
            <person name="Ruckert C."/>
        </authorList>
    </citation>
    <scope>NUCLEOTIDE SEQUENCE</scope>
    <source>
        <strain evidence="4">CGMCC 4.7398</strain>
    </source>
</reference>
<dbReference type="InterPro" id="IPR021908">
    <property type="entry name" value="YfbK_C"/>
</dbReference>
<keyword evidence="5" id="KW-1185">Reference proteome</keyword>
<protein>
    <recommendedName>
        <fullName evidence="3">VWFA domain-containing protein</fullName>
    </recommendedName>
</protein>
<dbReference type="EMBL" id="BNAS01000003">
    <property type="protein sequence ID" value="GHH73420.1"/>
    <property type="molecule type" value="Genomic_DNA"/>
</dbReference>
<accession>A0A919KUB3</accession>
<dbReference type="Proteomes" id="UP000627369">
    <property type="component" value="Unassembled WGS sequence"/>
</dbReference>
<dbReference type="PANTHER" id="PTHR10579">
    <property type="entry name" value="CALCIUM-ACTIVATED CHLORIDE CHANNEL REGULATOR"/>
    <property type="match status" value="1"/>
</dbReference>
<feature type="region of interest" description="Disordered" evidence="1">
    <location>
        <begin position="42"/>
        <end position="114"/>
    </location>
</feature>
<proteinExistence type="predicted"/>
<dbReference type="Pfam" id="PF00092">
    <property type="entry name" value="VWA"/>
    <property type="match status" value="1"/>
</dbReference>
<feature type="chain" id="PRO_5038908998" description="VWFA domain-containing protein" evidence="2">
    <location>
        <begin position="41"/>
        <end position="566"/>
    </location>
</feature>
<dbReference type="SMART" id="SM00327">
    <property type="entry name" value="VWA"/>
    <property type="match status" value="1"/>
</dbReference>
<dbReference type="InterPro" id="IPR036465">
    <property type="entry name" value="vWFA_dom_sf"/>
</dbReference>
<dbReference type="Pfam" id="PF12034">
    <property type="entry name" value="YfbK_C"/>
    <property type="match status" value="1"/>
</dbReference>
<feature type="region of interest" description="Disordered" evidence="1">
    <location>
        <begin position="1"/>
        <end position="23"/>
    </location>
</feature>
<dbReference type="PROSITE" id="PS50234">
    <property type="entry name" value="VWFA"/>
    <property type="match status" value="1"/>
</dbReference>
<gene>
    <name evidence="4" type="ORF">GCM10017772_24920</name>
</gene>
<organism evidence="4 5">
    <name type="scientific">Promicromonospora soli</name>
    <dbReference type="NCBI Taxonomy" id="2035533"/>
    <lineage>
        <taxon>Bacteria</taxon>
        <taxon>Bacillati</taxon>
        <taxon>Actinomycetota</taxon>
        <taxon>Actinomycetes</taxon>
        <taxon>Micrococcales</taxon>
        <taxon>Promicromonosporaceae</taxon>
        <taxon>Promicromonospora</taxon>
    </lineage>
</organism>